<dbReference type="PANTHER" id="PTHR12965">
    <property type="entry name" value="VACUOLAR PROTEIN SORTING 54"/>
    <property type="match status" value="1"/>
</dbReference>
<feature type="compositionally biased region" description="Polar residues" evidence="7">
    <location>
        <begin position="711"/>
        <end position="731"/>
    </location>
</feature>
<dbReference type="GO" id="GO:0005829">
    <property type="term" value="C:cytosol"/>
    <property type="evidence" value="ECO:0007669"/>
    <property type="project" value="GOC"/>
</dbReference>
<accession>A0A8X8W2T3</accession>
<dbReference type="GO" id="GO:0015031">
    <property type="term" value="P:protein transport"/>
    <property type="evidence" value="ECO:0007669"/>
    <property type="project" value="UniProtKB-KW"/>
</dbReference>
<feature type="compositionally biased region" description="Polar residues" evidence="7">
    <location>
        <begin position="689"/>
        <end position="704"/>
    </location>
</feature>
<keyword evidence="10" id="KW-1185">Reference proteome</keyword>
<dbReference type="InterPro" id="IPR039745">
    <property type="entry name" value="Vps54"/>
</dbReference>
<comment type="subcellular location">
    <subcellularLocation>
        <location evidence="1">Golgi apparatus</location>
        <location evidence="1">trans-Golgi network</location>
    </subcellularLocation>
</comment>
<evidence type="ECO:0000256" key="5">
    <source>
        <dbReference type="ARBA" id="ARBA00023034"/>
    </source>
</evidence>
<dbReference type="AlphaFoldDB" id="A0A8X8W2T3"/>
<sequence length="976" mass="106168">MDSSPSQSPGRSTESPHGSSRRASGYATTSSLAKSVSDAGSQSFSSILNNPNPSSSLIGWWSSSTAVPVPEFVPLPPAPKLGSELTRSDFLPYINAVSESHSHFVEILRQHDRDHEGQGGLFGGGSAGEALVACLREVPALYFKEDFQLEDGATFRAACPFRTMSENVALQERLSQYLDVVELHLVREISMRSSSFFEAQVQLEDLNSKILQGCERVRELKGTIRLLDSDLVGSARKVQELSGRRGDMIALQSKLRLMLSVNQAVSTLQLLVASADCLGALDIIDDLQHILEGDELIGLHCFRHLREHVTASVESVNSILSAEFIRASMRGADSMDVSVVTTITSTGKYEEVKLEEERSSHFQDQLLPLVIGLLRTGKLPAVLRIYRDTLASDIKTSVKVTVLNMHLESDSISGEGIGDTDGGGSSLGSKLKSLSPDSFVKLLQEIFKIVQTHLLRASEVKRAIEWIMGNLNGHYAADSVAAAIAHGASSPETAQETDGQAISLSQQSSQITSRTTSVHGRGYAAGNPNLSRSFRADILRENAEALFAACDAAHGRWAKIVGIRSQIHPKLKLQEFLGVYNISQEFISSTEKIGGRLGYSIRGTLQSQAKSFIEFQHESRMSKMRALLDQENWSEIDVPDEFQSIVNSLCSSESVISGESGGASDDTAVTSSEVVSSSDGPSESDAGPLNTSQSVEHPDSNGTYTDPLRSSVPTENSSADVSTSSNGNNAITKERGKSALRMLYFKGVAYHMVNCGLYLVKMMSEYVDMNSFLPTLSAEVVHRVAELLKLFNSRTAHLVLGANALQVSGLRSITARHLAMASQVISFTYAIIPEIRRILLLKVPETYKVLLQSEIDRVAAGWNRSEGTELQPSQFAQSLTKEVAYLLRTLTKHLHEEDVQAIFGQVVTILHSQIADAFSKLEISTPQAKRSLRCEIEHLLGCIRSLPSDNLSKSTPPNWGPLDEFLAQQIGSEAGE</sequence>
<evidence type="ECO:0000256" key="7">
    <source>
        <dbReference type="SAM" id="MobiDB-lite"/>
    </source>
</evidence>
<feature type="region of interest" description="Disordered" evidence="7">
    <location>
        <begin position="1"/>
        <end position="34"/>
    </location>
</feature>
<comment type="similarity">
    <text evidence="2">Belongs to the VPS54 family.</text>
</comment>
<feature type="region of interest" description="Disordered" evidence="7">
    <location>
        <begin position="656"/>
        <end position="732"/>
    </location>
</feature>
<reference evidence="9" key="1">
    <citation type="submission" date="2018-01" db="EMBL/GenBank/DDBJ databases">
        <authorList>
            <person name="Mao J.F."/>
        </authorList>
    </citation>
    <scope>NUCLEOTIDE SEQUENCE</scope>
    <source>
        <strain evidence="9">Huo1</strain>
        <tissue evidence="9">Leaf</tissue>
    </source>
</reference>
<feature type="compositionally biased region" description="Low complexity" evidence="7">
    <location>
        <begin position="656"/>
        <end position="688"/>
    </location>
</feature>
<protein>
    <recommendedName>
        <fullName evidence="8">Vacuolar protein sorting-associated protein 54 C-terminal domain-containing protein</fullName>
    </recommendedName>
</protein>
<dbReference type="GO" id="GO:0000938">
    <property type="term" value="C:GARP complex"/>
    <property type="evidence" value="ECO:0007669"/>
    <property type="project" value="InterPro"/>
</dbReference>
<evidence type="ECO:0000313" key="10">
    <source>
        <dbReference type="Proteomes" id="UP000298416"/>
    </source>
</evidence>
<feature type="region of interest" description="Disordered" evidence="7">
    <location>
        <begin position="491"/>
        <end position="524"/>
    </location>
</feature>
<evidence type="ECO:0000256" key="6">
    <source>
        <dbReference type="ARBA" id="ARBA00023054"/>
    </source>
</evidence>
<keyword evidence="6" id="KW-0175">Coiled coil</keyword>
<feature type="domain" description="Vacuolar protein sorting-associated protein 54 C-terminal" evidence="8">
    <location>
        <begin position="749"/>
        <end position="859"/>
    </location>
</feature>
<gene>
    <name evidence="9" type="ORF">SASPL_152247</name>
</gene>
<evidence type="ECO:0000256" key="2">
    <source>
        <dbReference type="ARBA" id="ARBA00009150"/>
    </source>
</evidence>
<evidence type="ECO:0000313" key="9">
    <source>
        <dbReference type="EMBL" id="KAG6387065.1"/>
    </source>
</evidence>
<feature type="compositionally biased region" description="Polar residues" evidence="7">
    <location>
        <begin position="491"/>
        <end position="502"/>
    </location>
</feature>
<dbReference type="EMBL" id="PNBA02000021">
    <property type="protein sequence ID" value="KAG6387065.1"/>
    <property type="molecule type" value="Genomic_DNA"/>
</dbReference>
<dbReference type="GO" id="GO:0042147">
    <property type="term" value="P:retrograde transport, endosome to Golgi"/>
    <property type="evidence" value="ECO:0007669"/>
    <property type="project" value="InterPro"/>
</dbReference>
<evidence type="ECO:0000256" key="4">
    <source>
        <dbReference type="ARBA" id="ARBA00022927"/>
    </source>
</evidence>
<reference evidence="9" key="2">
    <citation type="submission" date="2020-08" db="EMBL/GenBank/DDBJ databases">
        <title>Plant Genome Project.</title>
        <authorList>
            <person name="Zhang R.-G."/>
        </authorList>
    </citation>
    <scope>NUCLEOTIDE SEQUENCE</scope>
    <source>
        <strain evidence="9">Huo1</strain>
        <tissue evidence="9">Leaf</tissue>
    </source>
</reference>
<feature type="compositionally biased region" description="Low complexity" evidence="7">
    <location>
        <begin position="503"/>
        <end position="517"/>
    </location>
</feature>
<dbReference type="InterPro" id="IPR012501">
    <property type="entry name" value="Vps54_C"/>
</dbReference>
<dbReference type="GO" id="GO:0006896">
    <property type="term" value="P:Golgi to vacuole transport"/>
    <property type="evidence" value="ECO:0007669"/>
    <property type="project" value="TreeGrafter"/>
</dbReference>
<name>A0A8X8W2T3_SALSN</name>
<organism evidence="9">
    <name type="scientific">Salvia splendens</name>
    <name type="common">Scarlet sage</name>
    <dbReference type="NCBI Taxonomy" id="180675"/>
    <lineage>
        <taxon>Eukaryota</taxon>
        <taxon>Viridiplantae</taxon>
        <taxon>Streptophyta</taxon>
        <taxon>Embryophyta</taxon>
        <taxon>Tracheophyta</taxon>
        <taxon>Spermatophyta</taxon>
        <taxon>Magnoliopsida</taxon>
        <taxon>eudicotyledons</taxon>
        <taxon>Gunneridae</taxon>
        <taxon>Pentapetalae</taxon>
        <taxon>asterids</taxon>
        <taxon>lamiids</taxon>
        <taxon>Lamiales</taxon>
        <taxon>Lamiaceae</taxon>
        <taxon>Nepetoideae</taxon>
        <taxon>Mentheae</taxon>
        <taxon>Salviinae</taxon>
        <taxon>Salvia</taxon>
        <taxon>Salvia subgen. Calosphace</taxon>
        <taxon>core Calosphace</taxon>
    </lineage>
</organism>
<dbReference type="Pfam" id="PF07928">
    <property type="entry name" value="Vps54"/>
    <property type="match status" value="1"/>
</dbReference>
<keyword evidence="3" id="KW-0813">Transport</keyword>
<keyword evidence="4" id="KW-0653">Protein transport</keyword>
<keyword evidence="5" id="KW-0333">Golgi apparatus</keyword>
<dbReference type="Proteomes" id="UP000298416">
    <property type="component" value="Unassembled WGS sequence"/>
</dbReference>
<proteinExistence type="inferred from homology"/>
<evidence type="ECO:0000256" key="3">
    <source>
        <dbReference type="ARBA" id="ARBA00022448"/>
    </source>
</evidence>
<comment type="caution">
    <text evidence="9">The sequence shown here is derived from an EMBL/GenBank/DDBJ whole genome shotgun (WGS) entry which is preliminary data.</text>
</comment>
<dbReference type="GO" id="GO:0019905">
    <property type="term" value="F:syntaxin binding"/>
    <property type="evidence" value="ECO:0007669"/>
    <property type="project" value="TreeGrafter"/>
</dbReference>
<dbReference type="PANTHER" id="PTHR12965:SF0">
    <property type="entry name" value="VACUOLAR PROTEIN SORTING-ASSOCIATED PROTEIN 54"/>
    <property type="match status" value="1"/>
</dbReference>
<evidence type="ECO:0000259" key="8">
    <source>
        <dbReference type="Pfam" id="PF07928"/>
    </source>
</evidence>
<evidence type="ECO:0000256" key="1">
    <source>
        <dbReference type="ARBA" id="ARBA00004601"/>
    </source>
</evidence>